<dbReference type="SUPFAM" id="SSF89957">
    <property type="entry name" value="MTH1187/YkoF-like"/>
    <property type="match status" value="1"/>
</dbReference>
<feature type="domain" description="Thiamin/hydroxymethyl pyrimidine-binding YkoF putative" evidence="2">
    <location>
        <begin position="115"/>
        <end position="193"/>
    </location>
</feature>
<sequence>MNQLCGTSSIVGCQFTLSPMSERYVDIILFALKEVNMSKVWSETDDVSTCIRGKQIHVFDVVRAIFLHAAKTGEHIAMSGTFSIGCPGDSAADVYMDESDIALNKDDTKEIDQLAGCKFALYPLGREDYMEKIYEQIDWSKETEVNVSHSHYATRLDGKVNDIFNLLQNVFDQTKQDVSHVTMTFTLSANSPTGKAKEVKVS</sequence>
<evidence type="ECO:0000256" key="1">
    <source>
        <dbReference type="PIRSR" id="PIRSR021331-1"/>
    </source>
</evidence>
<dbReference type="EMBL" id="CP022983">
    <property type="protein sequence ID" value="ASV69696.1"/>
    <property type="molecule type" value="Genomic_DNA"/>
</dbReference>
<evidence type="ECO:0000313" key="4">
    <source>
        <dbReference type="Proteomes" id="UP000215137"/>
    </source>
</evidence>
<dbReference type="OrthoDB" id="7767286at2"/>
<dbReference type="Pfam" id="PF07615">
    <property type="entry name" value="Ykof"/>
    <property type="match status" value="2"/>
</dbReference>
<reference evidence="3 4" key="1">
    <citation type="submission" date="2017-08" db="EMBL/GenBank/DDBJ databases">
        <title>Complete Genome Sequence of Bacillus kochii Oregon-R-modENCODE STRAIN BDGP4, isolated from Drosophila melanogaster gut.</title>
        <authorList>
            <person name="Wan K.H."/>
            <person name="Yu C."/>
            <person name="Park S."/>
            <person name="Hammonds A.S."/>
            <person name="Booth B.W."/>
            <person name="Celniker S.E."/>
        </authorList>
    </citation>
    <scope>NUCLEOTIDE SEQUENCE [LARGE SCALE GENOMIC DNA]</scope>
    <source>
        <strain evidence="3 4">BDGP4</strain>
    </source>
</reference>
<name>A0A248TNB1_9BACI</name>
<organism evidence="3 4">
    <name type="scientific">Cytobacillus kochii</name>
    <dbReference type="NCBI Taxonomy" id="859143"/>
    <lineage>
        <taxon>Bacteria</taxon>
        <taxon>Bacillati</taxon>
        <taxon>Bacillota</taxon>
        <taxon>Bacilli</taxon>
        <taxon>Bacillales</taxon>
        <taxon>Bacillaceae</taxon>
        <taxon>Cytobacillus</taxon>
    </lineage>
</organism>
<dbReference type="InterPro" id="IPR015835">
    <property type="entry name" value="HMP/thiamine-bd"/>
</dbReference>
<dbReference type="KEGG" id="bko:CKF48_21735"/>
<keyword evidence="4" id="KW-1185">Reference proteome</keyword>
<evidence type="ECO:0000313" key="3">
    <source>
        <dbReference type="EMBL" id="ASV69696.1"/>
    </source>
</evidence>
<dbReference type="Gene3D" id="3.30.70.930">
    <property type="match status" value="2"/>
</dbReference>
<dbReference type="InterPro" id="IPR011522">
    <property type="entry name" value="Thiamin/HMP-bd_put_YkoF"/>
</dbReference>
<dbReference type="RefSeq" id="WP_095373260.1">
    <property type="nucleotide sequence ID" value="NZ_CP022983.1"/>
</dbReference>
<dbReference type="GO" id="GO:0030975">
    <property type="term" value="F:thiamine binding"/>
    <property type="evidence" value="ECO:0007669"/>
    <property type="project" value="InterPro"/>
</dbReference>
<proteinExistence type="predicted"/>
<feature type="binding site" evidence="1">
    <location>
        <position position="49"/>
    </location>
    <ligand>
        <name>thiamine</name>
        <dbReference type="ChEBI" id="CHEBI:18385"/>
    </ligand>
</feature>
<evidence type="ECO:0000259" key="2">
    <source>
        <dbReference type="Pfam" id="PF07615"/>
    </source>
</evidence>
<dbReference type="Proteomes" id="UP000215137">
    <property type="component" value="Chromosome"/>
</dbReference>
<feature type="binding site" evidence="1">
    <location>
        <position position="17"/>
    </location>
    <ligand>
        <name>thiamine</name>
        <dbReference type="ChEBI" id="CHEBI:18385"/>
    </ligand>
</feature>
<gene>
    <name evidence="3" type="ORF">CKF48_21735</name>
</gene>
<dbReference type="PIRSF" id="PIRSF021331">
    <property type="entry name" value="YkoF"/>
    <property type="match status" value="1"/>
</dbReference>
<protein>
    <submittedName>
        <fullName evidence="3">Thiamine-binding protein</fullName>
    </submittedName>
</protein>
<dbReference type="InterPro" id="IPR029756">
    <property type="entry name" value="MTH1187/YkoF-like"/>
</dbReference>
<feature type="domain" description="Thiamin/hydroxymethyl pyrimidine-binding YkoF putative" evidence="2">
    <location>
        <begin position="10"/>
        <end position="89"/>
    </location>
</feature>
<dbReference type="AlphaFoldDB" id="A0A248TNB1"/>
<accession>A0A248TNB1</accession>